<proteinExistence type="predicted"/>
<dbReference type="GO" id="GO:0008289">
    <property type="term" value="F:lipid binding"/>
    <property type="evidence" value="ECO:0007669"/>
    <property type="project" value="UniProtKB-KW"/>
</dbReference>
<dbReference type="Pfam" id="PF02645">
    <property type="entry name" value="DegV"/>
    <property type="match status" value="1"/>
</dbReference>
<evidence type="ECO:0000256" key="2">
    <source>
        <dbReference type="ARBA" id="ARBA00023121"/>
    </source>
</evidence>
<dbReference type="InterPro" id="IPR050270">
    <property type="entry name" value="DegV_domain_contain"/>
</dbReference>
<dbReference type="EMBL" id="JADAKE010000016">
    <property type="protein sequence ID" value="MBF8808045.1"/>
    <property type="molecule type" value="Genomic_DNA"/>
</dbReference>
<dbReference type="SUPFAM" id="SSF82549">
    <property type="entry name" value="DAK1/DegV-like"/>
    <property type="match status" value="1"/>
</dbReference>
<keyword evidence="5" id="KW-1185">Reference proteome</keyword>
<keyword evidence="3" id="KW-0175">Coiled coil</keyword>
<dbReference type="InterPro" id="IPR003797">
    <property type="entry name" value="DegV"/>
</dbReference>
<comment type="caution">
    <text evidence="4">The sequence shown here is derived from an EMBL/GenBank/DDBJ whole genome shotgun (WGS) entry which is preliminary data.</text>
</comment>
<sequence length="282" mass="30918">MKLAVVTDSTAYLPERIKNHPDLFVIPIPVILDGKLYNEGIDIEADEYYGLLKKSKDFPTTSQPAVGEVLALYEELKSKGYDTILSIHLSSGISGFVNTLHAMKNDVAGVQIIPYDSKITSMPMGHMVEAALDLNKKGQSLDAILAHLDRIRENTYAYLIVDDLNNLVRGGRLTNGAALVAGLLKIKPILTFSEGKIVLFEKIRSSKKAFARAEKVIGMRNAEIAPPVKLYVIHANNLEVAKQEKEKLQKQYPNAEIEIGRFGPVIGSHLGEKAIGLAISAQ</sequence>
<evidence type="ECO:0000256" key="1">
    <source>
        <dbReference type="ARBA" id="ARBA00003238"/>
    </source>
</evidence>
<dbReference type="Gene3D" id="3.40.50.10170">
    <property type="match status" value="1"/>
</dbReference>
<comment type="function">
    <text evidence="1">May bind long-chain fatty acids, such as palmitate, and may play a role in lipid transport or fatty acid metabolism.</text>
</comment>
<dbReference type="Proteomes" id="UP000637757">
    <property type="component" value="Unassembled WGS sequence"/>
</dbReference>
<organism evidence="4 5">
    <name type="scientific">Enterococcus lacertideformus</name>
    <dbReference type="NCBI Taxonomy" id="2771493"/>
    <lineage>
        <taxon>Bacteria</taxon>
        <taxon>Bacillati</taxon>
        <taxon>Bacillota</taxon>
        <taxon>Bacilli</taxon>
        <taxon>Lactobacillales</taxon>
        <taxon>Enterococcaceae</taxon>
        <taxon>Enterococcus</taxon>
    </lineage>
</organism>
<dbReference type="NCBIfam" id="TIGR00762">
    <property type="entry name" value="DegV"/>
    <property type="match status" value="1"/>
</dbReference>
<dbReference type="AlphaFoldDB" id="A0A931AWC8"/>
<name>A0A931AWC8_9ENTE</name>
<dbReference type="PANTHER" id="PTHR33434">
    <property type="entry name" value="DEGV DOMAIN-CONTAINING PROTEIN DR_1986-RELATED"/>
    <property type="match status" value="1"/>
</dbReference>
<dbReference type="Gene3D" id="3.30.1180.10">
    <property type="match status" value="1"/>
</dbReference>
<reference evidence="4" key="1">
    <citation type="submission" date="2020-09" db="EMBL/GenBank/DDBJ databases">
        <title>Genomic insights into the novelty and pathogenicity of a unique biofilm-forming Enterococcus sp. bacteria (Enterococcus lacertideformus) identified in reptiles.</title>
        <authorList>
            <person name="Agius J.E."/>
            <person name="Phalen D.N."/>
            <person name="Rose K."/>
            <person name="Eden J.-S."/>
        </authorList>
    </citation>
    <scope>NUCLEOTIDE SEQUENCE</scope>
    <source>
        <strain evidence="4">PHRS 0518</strain>
    </source>
</reference>
<evidence type="ECO:0000256" key="3">
    <source>
        <dbReference type="SAM" id="Coils"/>
    </source>
</evidence>
<evidence type="ECO:0000313" key="4">
    <source>
        <dbReference type="EMBL" id="MBF8808045.1"/>
    </source>
</evidence>
<dbReference type="PANTHER" id="PTHR33434:SF2">
    <property type="entry name" value="FATTY ACID-BINDING PROTEIN TM_1468"/>
    <property type="match status" value="1"/>
</dbReference>
<dbReference type="InterPro" id="IPR043168">
    <property type="entry name" value="DegV_C"/>
</dbReference>
<evidence type="ECO:0000313" key="5">
    <source>
        <dbReference type="Proteomes" id="UP000637757"/>
    </source>
</evidence>
<dbReference type="PROSITE" id="PS51482">
    <property type="entry name" value="DEGV"/>
    <property type="match status" value="1"/>
</dbReference>
<feature type="coiled-coil region" evidence="3">
    <location>
        <begin position="231"/>
        <end position="258"/>
    </location>
</feature>
<protein>
    <submittedName>
        <fullName evidence="4">DegV family protein</fullName>
    </submittedName>
</protein>
<keyword evidence="2" id="KW-0446">Lipid-binding</keyword>
<gene>
    <name evidence="4" type="ORF">IC227_06535</name>
</gene>
<accession>A0A931AWC8</accession>